<gene>
    <name evidence="1" type="ORF">GA0070604_0061</name>
</gene>
<dbReference type="STRING" id="227316.GA0070604_0061"/>
<proteinExistence type="predicted"/>
<name>A0A1C6TQ04_9ACTN</name>
<keyword evidence="2" id="KW-1185">Reference proteome</keyword>
<dbReference type="AlphaFoldDB" id="A0A1C6TQ04"/>
<accession>A0A1C6TQ04</accession>
<organism evidence="1 2">
    <name type="scientific">Micromonospora eburnea</name>
    <dbReference type="NCBI Taxonomy" id="227316"/>
    <lineage>
        <taxon>Bacteria</taxon>
        <taxon>Bacillati</taxon>
        <taxon>Actinomycetota</taxon>
        <taxon>Actinomycetes</taxon>
        <taxon>Micromonosporales</taxon>
        <taxon>Micromonosporaceae</taxon>
        <taxon>Micromonospora</taxon>
    </lineage>
</organism>
<evidence type="ECO:0000313" key="2">
    <source>
        <dbReference type="Proteomes" id="UP000199696"/>
    </source>
</evidence>
<dbReference type="Proteomes" id="UP000199696">
    <property type="component" value="Unassembled WGS sequence"/>
</dbReference>
<reference evidence="2" key="1">
    <citation type="submission" date="2016-06" db="EMBL/GenBank/DDBJ databases">
        <authorList>
            <person name="Varghese N."/>
            <person name="Submissions Spin"/>
        </authorList>
    </citation>
    <scope>NUCLEOTIDE SEQUENCE [LARGE SCALE GENOMIC DNA]</scope>
    <source>
        <strain evidence="2">DSM 44814</strain>
    </source>
</reference>
<dbReference type="EMBL" id="FMHY01000002">
    <property type="protein sequence ID" value="SCL43902.1"/>
    <property type="molecule type" value="Genomic_DNA"/>
</dbReference>
<evidence type="ECO:0000313" key="1">
    <source>
        <dbReference type="EMBL" id="SCL43902.1"/>
    </source>
</evidence>
<protein>
    <submittedName>
        <fullName evidence="1">Uncharacterized protein</fullName>
    </submittedName>
</protein>
<sequence>MHQPLVDLVRYSGKPSVVSSDKSLRSPRVRASTSRTRTTFYVGSPWPKSLSQEERDLDDISVVVYLDTDDKESIARTLERVDALRQLAGFGPEENVEIRWGSIFRRSRAAARRAFSSREVQDRLVKLERAVELTVVDSRQAAYDSTEAEAVHKLIESLQDIPRACMRVGSIFIVKYQAVGESVILVRNLSQMEVRALERFPEIQSSPERAFAALATAVESMDEVRTQSEPISLQATVEDI</sequence>